<comment type="caution">
    <text evidence="3">The sequence shown here is derived from an EMBL/GenBank/DDBJ whole genome shotgun (WGS) entry which is preliminary data.</text>
</comment>
<feature type="domain" description="PiggyBac transposable element-derived protein" evidence="2">
    <location>
        <begin position="115"/>
        <end position="181"/>
    </location>
</feature>
<dbReference type="InterPro" id="IPR029526">
    <property type="entry name" value="PGBD"/>
</dbReference>
<feature type="region of interest" description="Disordered" evidence="1">
    <location>
        <begin position="27"/>
        <end position="50"/>
    </location>
</feature>
<evidence type="ECO:0000259" key="2">
    <source>
        <dbReference type="Pfam" id="PF13843"/>
    </source>
</evidence>
<name>A0ABR3K6M0_TRISP</name>
<dbReference type="Pfam" id="PF13843">
    <property type="entry name" value="DDE_Tnp_1_7"/>
    <property type="match status" value="1"/>
</dbReference>
<evidence type="ECO:0000256" key="1">
    <source>
        <dbReference type="SAM" id="MobiDB-lite"/>
    </source>
</evidence>
<organism evidence="3 4">
    <name type="scientific">Trichinella spiralis</name>
    <name type="common">Trichina worm</name>
    <dbReference type="NCBI Taxonomy" id="6334"/>
    <lineage>
        <taxon>Eukaryota</taxon>
        <taxon>Metazoa</taxon>
        <taxon>Ecdysozoa</taxon>
        <taxon>Nematoda</taxon>
        <taxon>Enoplea</taxon>
        <taxon>Dorylaimia</taxon>
        <taxon>Trichinellida</taxon>
        <taxon>Trichinellidae</taxon>
        <taxon>Trichinella</taxon>
    </lineage>
</organism>
<evidence type="ECO:0000313" key="4">
    <source>
        <dbReference type="Proteomes" id="UP001558632"/>
    </source>
</evidence>
<accession>A0ABR3K6M0</accession>
<gene>
    <name evidence="3" type="ORF">TSPI_03769</name>
</gene>
<protein>
    <submittedName>
        <fullName evidence="3">Chaperone protein HtpG</fullName>
    </submittedName>
</protein>
<sequence length="186" mass="21357">MEVSCLEDIEMEEYIDELENLAESFTIPWSEHPPNPSRRPTENILRDKPGPTGKCKAAMTIEDVFHAQLSSDIIKRIVLQTNEEEEMYIRQLCRNIASSCLRLSLDSMIKPPELKEKAHPGAHITVDEQLIPFHGRCSLIVRIKSKPGKYGIKVWVAADVEHRYTYNFHGYAGKIYNHPEKKQGQL</sequence>
<proteinExistence type="predicted"/>
<dbReference type="PANTHER" id="PTHR46599:SF6">
    <property type="entry name" value="DUAL SPECIFICITY PHOSPHATASE 26"/>
    <property type="match status" value="1"/>
</dbReference>
<dbReference type="Proteomes" id="UP001558632">
    <property type="component" value="Unassembled WGS sequence"/>
</dbReference>
<dbReference type="EMBL" id="JBEUSY010000461">
    <property type="protein sequence ID" value="KAL1231050.1"/>
    <property type="molecule type" value="Genomic_DNA"/>
</dbReference>
<keyword evidence="4" id="KW-1185">Reference proteome</keyword>
<feature type="compositionally biased region" description="Basic and acidic residues" evidence="1">
    <location>
        <begin position="39"/>
        <end position="49"/>
    </location>
</feature>
<reference evidence="3 4" key="1">
    <citation type="submission" date="2024-07" db="EMBL/GenBank/DDBJ databases">
        <title>Enhanced genomic and transcriptomic resources for Trichinella pseudospiralis and T. spiralis underpin the discovery of pronounced molecular differences between stages and species.</title>
        <authorList>
            <person name="Pasi K.K."/>
            <person name="La Rosa G."/>
            <person name="Gomez-Morales M.A."/>
            <person name="Tosini F."/>
            <person name="Sumanam S."/>
            <person name="Young N.D."/>
            <person name="Chang B.C."/>
            <person name="Robin G.B."/>
        </authorList>
    </citation>
    <scope>NUCLEOTIDE SEQUENCE [LARGE SCALE GENOMIC DNA]</scope>
    <source>
        <strain evidence="3">ISS534</strain>
    </source>
</reference>
<evidence type="ECO:0000313" key="3">
    <source>
        <dbReference type="EMBL" id="KAL1231050.1"/>
    </source>
</evidence>
<dbReference type="PANTHER" id="PTHR46599">
    <property type="entry name" value="PIGGYBAC TRANSPOSABLE ELEMENT-DERIVED PROTEIN 4"/>
    <property type="match status" value="1"/>
</dbReference>